<gene>
    <name evidence="2" type="ORF">MNBD_GAMMA19-1627</name>
</gene>
<dbReference type="InterPro" id="IPR057691">
    <property type="entry name" value="DUF7931"/>
</dbReference>
<dbReference type="AlphaFoldDB" id="A0A3B1AY12"/>
<dbReference type="Pfam" id="PF25559">
    <property type="entry name" value="DUF7931"/>
    <property type="match status" value="1"/>
</dbReference>
<evidence type="ECO:0000313" key="2">
    <source>
        <dbReference type="EMBL" id="VAX04573.1"/>
    </source>
</evidence>
<feature type="non-terminal residue" evidence="2">
    <location>
        <position position="1"/>
    </location>
</feature>
<dbReference type="InterPro" id="IPR016181">
    <property type="entry name" value="Acyl_CoA_acyltransferase"/>
</dbReference>
<dbReference type="SUPFAM" id="SSF55729">
    <property type="entry name" value="Acyl-CoA N-acyltransferases (Nat)"/>
    <property type="match status" value="1"/>
</dbReference>
<protein>
    <recommendedName>
        <fullName evidence="1">DUF7931 domain-containing protein</fullName>
    </recommendedName>
</protein>
<evidence type="ECO:0000259" key="1">
    <source>
        <dbReference type="Pfam" id="PF25559"/>
    </source>
</evidence>
<dbReference type="EMBL" id="UOFV01000481">
    <property type="protein sequence ID" value="VAX04573.1"/>
    <property type="molecule type" value="Genomic_DNA"/>
</dbReference>
<feature type="domain" description="DUF7931" evidence="1">
    <location>
        <begin position="74"/>
        <end position="220"/>
    </location>
</feature>
<organism evidence="2">
    <name type="scientific">hydrothermal vent metagenome</name>
    <dbReference type="NCBI Taxonomy" id="652676"/>
    <lineage>
        <taxon>unclassified sequences</taxon>
        <taxon>metagenomes</taxon>
        <taxon>ecological metagenomes</taxon>
    </lineage>
</organism>
<reference evidence="2" key="1">
    <citation type="submission" date="2018-06" db="EMBL/GenBank/DDBJ databases">
        <authorList>
            <person name="Zhirakovskaya E."/>
        </authorList>
    </citation>
    <scope>NUCLEOTIDE SEQUENCE</scope>
</reference>
<dbReference type="Gene3D" id="3.40.630.30">
    <property type="match status" value="1"/>
</dbReference>
<sequence length="222" mass="25871">RQLHRVKLDAQTQAIDFYLRHDFAPQGEVFMDANIPHQHMTRNLPSLDVHININDLPKQVLGETRGYIDLKGREDNKQTVIHMVAQGQRSLNLFTPNLDPRIFDNEEFIEAVKKLALCNSRSRINILILDPSEVVTHGHRIVELARRISSRIFIHRADEEEQNHVNTFMIVDDVGIIRRAHNDRFEGLAEFNSPAEARLLLKTFNEAWERSQPEPELRRLHL</sequence>
<proteinExistence type="predicted"/>
<name>A0A3B1AY12_9ZZZZ</name>
<accession>A0A3B1AY12</accession>